<keyword evidence="10" id="KW-1185">Reference proteome</keyword>
<evidence type="ECO:0000256" key="1">
    <source>
        <dbReference type="ARBA" id="ARBA00001933"/>
    </source>
</evidence>
<gene>
    <name evidence="7 9" type="primary">hisC</name>
    <name evidence="9" type="ORF">MBFIL_08130</name>
</gene>
<dbReference type="PATRIC" id="fig|55758.3.peg.913"/>
<evidence type="ECO:0000256" key="6">
    <source>
        <dbReference type="ARBA" id="ARBA00023102"/>
    </source>
</evidence>
<dbReference type="UniPathway" id="UPA00031">
    <property type="reaction ID" value="UER00012"/>
</dbReference>
<proteinExistence type="inferred from homology"/>
<dbReference type="SUPFAM" id="SSF53383">
    <property type="entry name" value="PLP-dependent transferases"/>
    <property type="match status" value="1"/>
</dbReference>
<evidence type="ECO:0000313" key="9">
    <source>
        <dbReference type="EMBL" id="KZX14750.1"/>
    </source>
</evidence>
<feature type="domain" description="Aminotransferase class I/classII large" evidence="8">
    <location>
        <begin position="50"/>
        <end position="376"/>
    </location>
</feature>
<comment type="cofactor">
    <cofactor evidence="1 7">
        <name>pyridoxal 5'-phosphate</name>
        <dbReference type="ChEBI" id="CHEBI:597326"/>
    </cofactor>
</comment>
<evidence type="ECO:0000259" key="8">
    <source>
        <dbReference type="Pfam" id="PF00155"/>
    </source>
</evidence>
<evidence type="ECO:0000256" key="2">
    <source>
        <dbReference type="ARBA" id="ARBA00022576"/>
    </source>
</evidence>
<dbReference type="EMBL" id="LWMT01000128">
    <property type="protein sequence ID" value="KZX14750.1"/>
    <property type="molecule type" value="Genomic_DNA"/>
</dbReference>
<dbReference type="AlphaFoldDB" id="A0A166CQ34"/>
<protein>
    <recommendedName>
        <fullName evidence="7">Histidinol-phosphate aminotransferase</fullName>
        <ecNumber evidence="7">2.6.1.9</ecNumber>
    </recommendedName>
    <alternativeName>
        <fullName evidence="7">Imidazole acetol-phosphate transaminase</fullName>
    </alternativeName>
</protein>
<comment type="similarity">
    <text evidence="7">Belongs to the class-II pyridoxal-phosphate-dependent aminotransferase family. Histidinol-phosphate aminotransferase subfamily.</text>
</comment>
<dbReference type="Pfam" id="PF00155">
    <property type="entry name" value="Aminotran_1_2"/>
    <property type="match status" value="1"/>
</dbReference>
<dbReference type="InterPro" id="IPR015421">
    <property type="entry name" value="PyrdxlP-dep_Trfase_major"/>
</dbReference>
<evidence type="ECO:0000256" key="5">
    <source>
        <dbReference type="ARBA" id="ARBA00022898"/>
    </source>
</evidence>
<dbReference type="NCBIfam" id="TIGR01141">
    <property type="entry name" value="hisC"/>
    <property type="match status" value="1"/>
</dbReference>
<dbReference type="InterPro" id="IPR015422">
    <property type="entry name" value="PyrdxlP-dep_Trfase_small"/>
</dbReference>
<dbReference type="GO" id="GO:0000105">
    <property type="term" value="P:L-histidine biosynthetic process"/>
    <property type="evidence" value="ECO:0007669"/>
    <property type="project" value="UniProtKB-UniRule"/>
</dbReference>
<dbReference type="Gene3D" id="3.90.1150.10">
    <property type="entry name" value="Aspartate Aminotransferase, domain 1"/>
    <property type="match status" value="1"/>
</dbReference>
<dbReference type="InterPro" id="IPR015424">
    <property type="entry name" value="PyrdxlP-dep_Trfase"/>
</dbReference>
<dbReference type="GO" id="GO:0030170">
    <property type="term" value="F:pyridoxal phosphate binding"/>
    <property type="evidence" value="ECO:0007669"/>
    <property type="project" value="InterPro"/>
</dbReference>
<dbReference type="EC" id="2.6.1.9" evidence="7"/>
<keyword evidence="2 7" id="KW-0032">Aminotransferase</keyword>
<reference evidence="9 10" key="1">
    <citation type="submission" date="2016-04" db="EMBL/GenBank/DDBJ databases">
        <title>Genome sequence of Methanobrevibacter filiformis DSM 11501.</title>
        <authorList>
            <person name="Poehlein A."/>
            <person name="Seedorf H."/>
            <person name="Daniel R."/>
        </authorList>
    </citation>
    <scope>NUCLEOTIDE SEQUENCE [LARGE SCALE GENOMIC DNA]</scope>
    <source>
        <strain evidence="9 10">DSM 11501</strain>
    </source>
</reference>
<evidence type="ECO:0000256" key="7">
    <source>
        <dbReference type="HAMAP-Rule" id="MF_01023"/>
    </source>
</evidence>
<organism evidence="9 10">
    <name type="scientific">Methanobrevibacter filiformis</name>
    <dbReference type="NCBI Taxonomy" id="55758"/>
    <lineage>
        <taxon>Archaea</taxon>
        <taxon>Methanobacteriati</taxon>
        <taxon>Methanobacteriota</taxon>
        <taxon>Methanomada group</taxon>
        <taxon>Methanobacteria</taxon>
        <taxon>Methanobacteriales</taxon>
        <taxon>Methanobacteriaceae</taxon>
        <taxon>Methanobrevibacter</taxon>
    </lineage>
</organism>
<comment type="catalytic activity">
    <reaction evidence="7">
        <text>L-histidinol phosphate + 2-oxoglutarate = 3-(imidazol-4-yl)-2-oxopropyl phosphate + L-glutamate</text>
        <dbReference type="Rhea" id="RHEA:23744"/>
        <dbReference type="ChEBI" id="CHEBI:16810"/>
        <dbReference type="ChEBI" id="CHEBI:29985"/>
        <dbReference type="ChEBI" id="CHEBI:57766"/>
        <dbReference type="ChEBI" id="CHEBI:57980"/>
        <dbReference type="EC" id="2.6.1.9"/>
    </reaction>
</comment>
<sequence>MLANKPILVDLKIIIIDTMKIRKIINQLDPYVPGRSQDEIANEYGVKKEDIIKLGSNENPWGPSPNAIKAICENINNINRYPESNLKDLKEEIANYSNLKSENVIVGGDGADEIIEVLAKTFIDPEDEFIVPLPSYMYYEFIFKPYGGIPVYGKWNIEDNSLDVDSVLKAISERTKVIFLCSPNNPTGGIITKEQLETIIKATDALIVIDEAYYEYSLINNTELIDKYHNVFIMRTMSKVLGLAGMRVGYGLSNPKLIEYMHRIKPVFSLTRTSYSAALETLKDKEYIEKSITNGIKSRDYLYNELKKFKELDVLKSYSNYILMNIKRTGHTASEFSKELLKKAVIVRDCTSFKGLDEYWIRASIGTLEEDKKFIAILKELIK</sequence>
<dbReference type="PANTHER" id="PTHR42885">
    <property type="entry name" value="HISTIDINOL-PHOSPHATE AMINOTRANSFERASE-RELATED"/>
    <property type="match status" value="1"/>
</dbReference>
<feature type="modified residue" description="N6-(pyridoxal phosphate)lysine" evidence="7">
    <location>
        <position position="239"/>
    </location>
</feature>
<comment type="caution">
    <text evidence="9">The sequence shown here is derived from an EMBL/GenBank/DDBJ whole genome shotgun (WGS) entry which is preliminary data.</text>
</comment>
<dbReference type="STRING" id="55758.MBFIL_08130"/>
<keyword evidence="4 7" id="KW-0808">Transferase</keyword>
<dbReference type="PANTHER" id="PTHR42885:SF2">
    <property type="entry name" value="HISTIDINOL-PHOSPHATE AMINOTRANSFERASE"/>
    <property type="match status" value="1"/>
</dbReference>
<dbReference type="GO" id="GO:0004400">
    <property type="term" value="F:histidinol-phosphate transaminase activity"/>
    <property type="evidence" value="ECO:0007669"/>
    <property type="project" value="UniProtKB-UniRule"/>
</dbReference>
<accession>A0A166CQ34</accession>
<name>A0A166CQ34_9EURY</name>
<comment type="pathway">
    <text evidence="7">Amino-acid biosynthesis; L-histidine biosynthesis; L-histidine from 5-phospho-alpha-D-ribose 1-diphosphate: step 7/9.</text>
</comment>
<evidence type="ECO:0000256" key="3">
    <source>
        <dbReference type="ARBA" id="ARBA00022605"/>
    </source>
</evidence>
<dbReference type="CDD" id="cd00609">
    <property type="entry name" value="AAT_like"/>
    <property type="match status" value="1"/>
</dbReference>
<dbReference type="InterPro" id="IPR004839">
    <property type="entry name" value="Aminotransferase_I/II_large"/>
</dbReference>
<dbReference type="HAMAP" id="MF_01023">
    <property type="entry name" value="HisC_aminotrans_2"/>
    <property type="match status" value="1"/>
</dbReference>
<evidence type="ECO:0000313" key="10">
    <source>
        <dbReference type="Proteomes" id="UP000077066"/>
    </source>
</evidence>
<dbReference type="InterPro" id="IPR005861">
    <property type="entry name" value="HisP_aminotrans"/>
</dbReference>
<dbReference type="Proteomes" id="UP000077066">
    <property type="component" value="Unassembled WGS sequence"/>
</dbReference>
<dbReference type="Gene3D" id="3.40.640.10">
    <property type="entry name" value="Type I PLP-dependent aspartate aminotransferase-like (Major domain)"/>
    <property type="match status" value="1"/>
</dbReference>
<keyword evidence="6 7" id="KW-0368">Histidine biosynthesis</keyword>
<keyword evidence="5 7" id="KW-0663">Pyridoxal phosphate</keyword>
<keyword evidence="3 7" id="KW-0028">Amino-acid biosynthesis</keyword>
<evidence type="ECO:0000256" key="4">
    <source>
        <dbReference type="ARBA" id="ARBA00022679"/>
    </source>
</evidence>